<evidence type="ECO:0000313" key="2">
    <source>
        <dbReference type="Proteomes" id="UP000679950"/>
    </source>
</evidence>
<keyword evidence="2" id="KW-1185">Reference proteome</keyword>
<accession>A0ABQ4KLR7</accession>
<name>A0ABQ4KLR7_9BACI</name>
<organism evidence="1 2">
    <name type="scientific">Lederbergia ruris</name>
    <dbReference type="NCBI Taxonomy" id="217495"/>
    <lineage>
        <taxon>Bacteria</taxon>
        <taxon>Bacillati</taxon>
        <taxon>Bacillota</taxon>
        <taxon>Bacilli</taxon>
        <taxon>Bacillales</taxon>
        <taxon>Bacillaceae</taxon>
        <taxon>Lederbergia</taxon>
    </lineage>
</organism>
<comment type="caution">
    <text evidence="1">The sequence shown here is derived from an EMBL/GenBank/DDBJ whole genome shotgun (WGS) entry which is preliminary data.</text>
</comment>
<gene>
    <name evidence="1" type="ORF">J8TS2_24230</name>
</gene>
<evidence type="ECO:0000313" key="1">
    <source>
        <dbReference type="EMBL" id="GIN58104.1"/>
    </source>
</evidence>
<reference evidence="1 2" key="1">
    <citation type="submission" date="2021-03" db="EMBL/GenBank/DDBJ databases">
        <title>Antimicrobial resistance genes in bacteria isolated from Japanese honey, and their potential for conferring macrolide and lincosamide resistance in the American foulbrood pathogen Paenibacillus larvae.</title>
        <authorList>
            <person name="Okamoto M."/>
            <person name="Kumagai M."/>
            <person name="Kanamori H."/>
            <person name="Takamatsu D."/>
        </authorList>
    </citation>
    <scope>NUCLEOTIDE SEQUENCE [LARGE SCALE GENOMIC DNA]</scope>
    <source>
        <strain evidence="1 2">J8TS2</strain>
    </source>
</reference>
<dbReference type="RefSeq" id="WP_212966422.1">
    <property type="nucleotide sequence ID" value="NZ_BORB01000019.1"/>
</dbReference>
<proteinExistence type="predicted"/>
<dbReference type="EMBL" id="BORB01000019">
    <property type="protein sequence ID" value="GIN58104.1"/>
    <property type="molecule type" value="Genomic_DNA"/>
</dbReference>
<protein>
    <submittedName>
        <fullName evidence="1">Uncharacterized protein</fullName>
    </submittedName>
</protein>
<dbReference type="Proteomes" id="UP000679950">
    <property type="component" value="Unassembled WGS sequence"/>
</dbReference>
<sequence>MRYSEFSAIAGERLYKCAVCGEEYGQGGIWSRTGEDITICPDDECIRSILHLAIDALLDGPFMGDPEGLTKYWQAATTDALKFKKEEDAT</sequence>